<dbReference type="PROSITE" id="PS51257">
    <property type="entry name" value="PROKAR_LIPOPROTEIN"/>
    <property type="match status" value="1"/>
</dbReference>
<protein>
    <recommendedName>
        <fullName evidence="4">Lipoprotein</fullName>
    </recommendedName>
</protein>
<dbReference type="RefSeq" id="WP_185271922.1">
    <property type="nucleotide sequence ID" value="NZ_CP055156.1"/>
</dbReference>
<dbReference type="AlphaFoldDB" id="A0A7G7GE47"/>
<evidence type="ECO:0008006" key="4">
    <source>
        <dbReference type="Google" id="ProtNLM"/>
    </source>
</evidence>
<name>A0A7G7GE47_9BACT</name>
<dbReference type="EMBL" id="CP055156">
    <property type="protein sequence ID" value="QNF35431.1"/>
    <property type="molecule type" value="Genomic_DNA"/>
</dbReference>
<dbReference type="Proteomes" id="UP000515237">
    <property type="component" value="Chromosome"/>
</dbReference>
<feature type="signal peptide" evidence="1">
    <location>
        <begin position="1"/>
        <end position="20"/>
    </location>
</feature>
<evidence type="ECO:0000313" key="2">
    <source>
        <dbReference type="EMBL" id="QNF35431.1"/>
    </source>
</evidence>
<evidence type="ECO:0000256" key="1">
    <source>
        <dbReference type="SAM" id="SignalP"/>
    </source>
</evidence>
<reference evidence="2 3" key="1">
    <citation type="journal article" date="2018" name="Int. J. Syst. Evol. Microbiol.">
        <title>Adhaeribacter swui sp. nov., isolated from wet mud.</title>
        <authorList>
            <person name="Kim D.U."/>
            <person name="Kim K.W."/>
            <person name="Kang M.S."/>
            <person name="Kim J.Y."/>
            <person name="Jang J.H."/>
            <person name="Kim M.K."/>
        </authorList>
    </citation>
    <scope>NUCLEOTIDE SEQUENCE [LARGE SCALE GENOMIC DNA]</scope>
    <source>
        <strain evidence="2 3">KCTC 52873</strain>
    </source>
</reference>
<accession>A0A7G7GE47</accession>
<organism evidence="2 3">
    <name type="scientific">Adhaeribacter swui</name>
    <dbReference type="NCBI Taxonomy" id="2086471"/>
    <lineage>
        <taxon>Bacteria</taxon>
        <taxon>Pseudomonadati</taxon>
        <taxon>Bacteroidota</taxon>
        <taxon>Cytophagia</taxon>
        <taxon>Cytophagales</taxon>
        <taxon>Hymenobacteraceae</taxon>
        <taxon>Adhaeribacter</taxon>
    </lineage>
</organism>
<keyword evidence="1" id="KW-0732">Signal</keyword>
<feature type="chain" id="PRO_5028873417" description="Lipoprotein" evidence="1">
    <location>
        <begin position="21"/>
        <end position="190"/>
    </location>
</feature>
<dbReference type="KEGG" id="aswu:HUW51_22965"/>
<evidence type="ECO:0000313" key="3">
    <source>
        <dbReference type="Proteomes" id="UP000515237"/>
    </source>
</evidence>
<keyword evidence="3" id="KW-1185">Reference proteome</keyword>
<sequence>MKNNFIIFSFLLLITGLLGACHNPPKFPIEPNISYKNIVNYHKTIGANGTTDVRDSIVVIIRFEDGDGDLGLTDADKDPPFNPTGPLVPGGPSVPQGEYFYNYFIKMFVKRNGQFEEFQFPNAGGLNGRFFPLAPDGRTGPLEGDLNYGFLVRPSRFFAPGDVVKFEVYIVDKKLHLSNKITTEETTLFQ</sequence>
<proteinExistence type="predicted"/>
<gene>
    <name evidence="2" type="ORF">HUW51_22965</name>
</gene>